<dbReference type="RefSeq" id="WP_379875157.1">
    <property type="nucleotide sequence ID" value="NZ_JBHUIP010000003.1"/>
</dbReference>
<evidence type="ECO:0000256" key="5">
    <source>
        <dbReference type="SAM" id="Phobius"/>
    </source>
</evidence>
<feature type="transmembrane region" description="Helical" evidence="5">
    <location>
        <begin position="212"/>
        <end position="231"/>
    </location>
</feature>
<organism evidence="8 9">
    <name type="scientific">Lacibacterium aquatile</name>
    <dbReference type="NCBI Taxonomy" id="1168082"/>
    <lineage>
        <taxon>Bacteria</taxon>
        <taxon>Pseudomonadati</taxon>
        <taxon>Pseudomonadota</taxon>
        <taxon>Alphaproteobacteria</taxon>
        <taxon>Rhodospirillales</taxon>
        <taxon>Rhodospirillaceae</taxon>
    </lineage>
</organism>
<keyword evidence="3 5" id="KW-1133">Transmembrane helix</keyword>
<evidence type="ECO:0000259" key="6">
    <source>
        <dbReference type="Pfam" id="PF06271"/>
    </source>
</evidence>
<sequence length="386" mass="42905">MTDGYWWRIEGGEKKGPYTAADITASLTLGKIDHRTEFWRDGMKIPKSLGDIPEFADAVRADREAKGLIAPWSRYWARSVDLAVFSLPLIVLMPFLMTLIRTPGFAWVLPVTVISAWLLTLVLDAMVYGRFGVTPGKWIFGLTIRTLDGGRPSFLVLLKRNLLIFVFGFGCFLPPVALLTMGLSYGAASRGAPCRWDRATGCNVQWKRVSPWRWVIVLGMPYLLPILFLAASGGKVFAGQKWTNPVTGVSTELPLIWRDVSLPDQRASKTYVFAAPLRGIILTHIAADGSDLAAQAEKARLNPHLGSFISDDTKIDDRGATYRELRFARLTEKAKYDVWHRIHRSGAGGFWTLTISVHIEENRGLKSAEAAAAVLTETLQWGEAEK</sequence>
<dbReference type="Pfam" id="PF14237">
    <property type="entry name" value="GYF_2"/>
    <property type="match status" value="1"/>
</dbReference>
<comment type="subcellular location">
    <subcellularLocation>
        <location evidence="1">Membrane</location>
        <topology evidence="1">Multi-pass membrane protein</topology>
    </subcellularLocation>
</comment>
<feature type="transmembrane region" description="Helical" evidence="5">
    <location>
        <begin position="162"/>
        <end position="183"/>
    </location>
</feature>
<dbReference type="InterPro" id="IPR010432">
    <property type="entry name" value="RDD"/>
</dbReference>
<evidence type="ECO:0000259" key="7">
    <source>
        <dbReference type="Pfam" id="PF14237"/>
    </source>
</evidence>
<evidence type="ECO:0000256" key="1">
    <source>
        <dbReference type="ARBA" id="ARBA00004141"/>
    </source>
</evidence>
<evidence type="ECO:0000313" key="8">
    <source>
        <dbReference type="EMBL" id="MFD2262238.1"/>
    </source>
</evidence>
<name>A0ABW5DM69_9PROT</name>
<evidence type="ECO:0000256" key="2">
    <source>
        <dbReference type="ARBA" id="ARBA00022692"/>
    </source>
</evidence>
<dbReference type="EMBL" id="JBHUIP010000003">
    <property type="protein sequence ID" value="MFD2262238.1"/>
    <property type="molecule type" value="Genomic_DNA"/>
</dbReference>
<proteinExistence type="predicted"/>
<keyword evidence="4 5" id="KW-0472">Membrane</keyword>
<feature type="transmembrane region" description="Helical" evidence="5">
    <location>
        <begin position="82"/>
        <end position="100"/>
    </location>
</feature>
<gene>
    <name evidence="8" type="ORF">ACFSM5_05015</name>
</gene>
<dbReference type="InterPro" id="IPR025640">
    <property type="entry name" value="GYF_2"/>
</dbReference>
<evidence type="ECO:0000313" key="9">
    <source>
        <dbReference type="Proteomes" id="UP001597295"/>
    </source>
</evidence>
<dbReference type="Pfam" id="PF06271">
    <property type="entry name" value="RDD"/>
    <property type="match status" value="1"/>
</dbReference>
<protein>
    <submittedName>
        <fullName evidence="8">RDD family protein</fullName>
    </submittedName>
</protein>
<feature type="domain" description="GYF" evidence="7">
    <location>
        <begin position="6"/>
        <end position="55"/>
    </location>
</feature>
<evidence type="ECO:0000256" key="4">
    <source>
        <dbReference type="ARBA" id="ARBA00023136"/>
    </source>
</evidence>
<feature type="transmembrane region" description="Helical" evidence="5">
    <location>
        <begin position="106"/>
        <end position="128"/>
    </location>
</feature>
<dbReference type="Proteomes" id="UP001597295">
    <property type="component" value="Unassembled WGS sequence"/>
</dbReference>
<comment type="caution">
    <text evidence="8">The sequence shown here is derived from an EMBL/GenBank/DDBJ whole genome shotgun (WGS) entry which is preliminary data.</text>
</comment>
<reference evidence="9" key="1">
    <citation type="journal article" date="2019" name="Int. J. Syst. Evol. Microbiol.">
        <title>The Global Catalogue of Microorganisms (GCM) 10K type strain sequencing project: providing services to taxonomists for standard genome sequencing and annotation.</title>
        <authorList>
            <consortium name="The Broad Institute Genomics Platform"/>
            <consortium name="The Broad Institute Genome Sequencing Center for Infectious Disease"/>
            <person name="Wu L."/>
            <person name="Ma J."/>
        </authorList>
    </citation>
    <scope>NUCLEOTIDE SEQUENCE [LARGE SCALE GENOMIC DNA]</scope>
    <source>
        <strain evidence="9">CGMCC 1.19062</strain>
    </source>
</reference>
<accession>A0ABW5DM69</accession>
<feature type="domain" description="RDD" evidence="6">
    <location>
        <begin position="71"/>
        <end position="182"/>
    </location>
</feature>
<evidence type="ECO:0000256" key="3">
    <source>
        <dbReference type="ARBA" id="ARBA00022989"/>
    </source>
</evidence>
<keyword evidence="2 5" id="KW-0812">Transmembrane</keyword>
<keyword evidence="9" id="KW-1185">Reference proteome</keyword>